<dbReference type="PROSITE" id="PS50110">
    <property type="entry name" value="RESPONSE_REGULATORY"/>
    <property type="match status" value="1"/>
</dbReference>
<dbReference type="NCBIfam" id="NF009972">
    <property type="entry name" value="PRK13435.1-3"/>
    <property type="match status" value="1"/>
</dbReference>
<accession>A0A1X7N7U9</accession>
<keyword evidence="4" id="KW-1185">Reference proteome</keyword>
<sequence length="140" mass="14911">MSCRILVVEDEIFVAIEIEHVVSQMGHRPIGIAADSRKAEELAGEAEVALVDLNLRDGPTGPAIGRMLAEKHGVTVVFVTANPSQLGEGVPGTLGVIPKPVNDDEMRQAVSFAIAHRQRQEAMPPASMTLFSADTSRLAS</sequence>
<keyword evidence="1" id="KW-0597">Phosphoprotein</keyword>
<feature type="modified residue" description="4-aspartylphosphate" evidence="1">
    <location>
        <position position="52"/>
    </location>
</feature>
<feature type="domain" description="Response regulatory" evidence="2">
    <location>
        <begin position="4"/>
        <end position="114"/>
    </location>
</feature>
<name>A0A1X7N7U9_9HYPH</name>
<protein>
    <submittedName>
        <fullName evidence="3">Response regulator receiver domain-containing protein</fullName>
    </submittedName>
</protein>
<dbReference type="InterPro" id="IPR011006">
    <property type="entry name" value="CheY-like_superfamily"/>
</dbReference>
<evidence type="ECO:0000256" key="1">
    <source>
        <dbReference type="PROSITE-ProRule" id="PRU00169"/>
    </source>
</evidence>
<dbReference type="EMBL" id="FXBL01000004">
    <property type="protein sequence ID" value="SMH33571.1"/>
    <property type="molecule type" value="Genomic_DNA"/>
</dbReference>
<dbReference type="SUPFAM" id="SSF52172">
    <property type="entry name" value="CheY-like"/>
    <property type="match status" value="1"/>
</dbReference>
<dbReference type="AlphaFoldDB" id="A0A1X7N7U9"/>
<organism evidence="3 4">
    <name type="scientific">Mesorhizobium australicum</name>
    <dbReference type="NCBI Taxonomy" id="536018"/>
    <lineage>
        <taxon>Bacteria</taxon>
        <taxon>Pseudomonadati</taxon>
        <taxon>Pseudomonadota</taxon>
        <taxon>Alphaproteobacteria</taxon>
        <taxon>Hyphomicrobiales</taxon>
        <taxon>Phyllobacteriaceae</taxon>
        <taxon>Mesorhizobium</taxon>
    </lineage>
</organism>
<dbReference type="SMART" id="SM00448">
    <property type="entry name" value="REC"/>
    <property type="match status" value="1"/>
</dbReference>
<dbReference type="Gene3D" id="3.40.50.2300">
    <property type="match status" value="1"/>
</dbReference>
<dbReference type="OrthoDB" id="7060229at2"/>
<dbReference type="InterPro" id="IPR001789">
    <property type="entry name" value="Sig_transdc_resp-reg_receiver"/>
</dbReference>
<evidence type="ECO:0000313" key="3">
    <source>
        <dbReference type="EMBL" id="SMH33571.1"/>
    </source>
</evidence>
<reference evidence="3 4" key="1">
    <citation type="submission" date="2017-04" db="EMBL/GenBank/DDBJ databases">
        <authorList>
            <person name="Afonso C.L."/>
            <person name="Miller P.J."/>
            <person name="Scott M.A."/>
            <person name="Spackman E."/>
            <person name="Goraichik I."/>
            <person name="Dimitrov K.M."/>
            <person name="Suarez D.L."/>
            <person name="Swayne D.E."/>
        </authorList>
    </citation>
    <scope>NUCLEOTIDE SEQUENCE [LARGE SCALE GENOMIC DNA]</scope>
    <source>
        <strain evidence="3 4">B5P</strain>
    </source>
</reference>
<evidence type="ECO:0000259" key="2">
    <source>
        <dbReference type="PROSITE" id="PS50110"/>
    </source>
</evidence>
<evidence type="ECO:0000313" key="4">
    <source>
        <dbReference type="Proteomes" id="UP000193083"/>
    </source>
</evidence>
<proteinExistence type="predicted"/>
<dbReference type="Proteomes" id="UP000193083">
    <property type="component" value="Unassembled WGS sequence"/>
</dbReference>
<gene>
    <name evidence="3" type="ORF">SAMN02982922_1424</name>
</gene>
<dbReference type="GO" id="GO:0000160">
    <property type="term" value="P:phosphorelay signal transduction system"/>
    <property type="evidence" value="ECO:0007669"/>
    <property type="project" value="InterPro"/>
</dbReference>